<keyword evidence="2" id="KW-1185">Reference proteome</keyword>
<evidence type="ECO:0000313" key="2">
    <source>
        <dbReference type="Proteomes" id="UP001159363"/>
    </source>
</evidence>
<reference evidence="1 2" key="1">
    <citation type="submission" date="2023-02" db="EMBL/GenBank/DDBJ databases">
        <title>LHISI_Scaffold_Assembly.</title>
        <authorList>
            <person name="Stuart O.P."/>
            <person name="Cleave R."/>
            <person name="Magrath M.J.L."/>
            <person name="Mikheyev A.S."/>
        </authorList>
    </citation>
    <scope>NUCLEOTIDE SEQUENCE [LARGE SCALE GENOMIC DNA]</scope>
    <source>
        <strain evidence="1">Daus_M_001</strain>
        <tissue evidence="1">Leg muscle</tissue>
    </source>
</reference>
<dbReference type="Proteomes" id="UP001159363">
    <property type="component" value="Chromosome 15"/>
</dbReference>
<evidence type="ECO:0000313" key="1">
    <source>
        <dbReference type="EMBL" id="KAJ8866737.1"/>
    </source>
</evidence>
<protein>
    <submittedName>
        <fullName evidence="1">Uncharacterized protein</fullName>
    </submittedName>
</protein>
<comment type="caution">
    <text evidence="1">The sequence shown here is derived from an EMBL/GenBank/DDBJ whole genome shotgun (WGS) entry which is preliminary data.</text>
</comment>
<sequence>MTPHQLSVPRGPPQIYKVYKLRWTYRIFENSAVHPSMYTGRSKIVWRVRLNRWFHNSAMRCDERWPLRMKKILSQRISIECVARNSCIVIVGASLRVKYASAALPPLPFRGEGRELPVGYSVCKCRVDGLQGPPFRPRVKHVFTGCDVRWCGEGRGHRRPCLEQGVVVLRRVPKCGVHAATPRPDRNFSSNSVLWDSQYGAMWTGCIMNNSASQGGGVIGLLTSHEGEQGLIPNRAAPGFSDVRIMLDDTTGWWVFSGISHSHHPCIPALLHTHLASLTSALKTSMLRAAQISSLTHEQQLHSQAPPTLNRDQEIDDRKSAIRVGATLVHWNLDPTGDVFEPRA</sequence>
<proteinExistence type="predicted"/>
<organism evidence="1 2">
    <name type="scientific">Dryococelus australis</name>
    <dbReference type="NCBI Taxonomy" id="614101"/>
    <lineage>
        <taxon>Eukaryota</taxon>
        <taxon>Metazoa</taxon>
        <taxon>Ecdysozoa</taxon>
        <taxon>Arthropoda</taxon>
        <taxon>Hexapoda</taxon>
        <taxon>Insecta</taxon>
        <taxon>Pterygota</taxon>
        <taxon>Neoptera</taxon>
        <taxon>Polyneoptera</taxon>
        <taxon>Phasmatodea</taxon>
        <taxon>Verophasmatodea</taxon>
        <taxon>Anareolatae</taxon>
        <taxon>Phasmatidae</taxon>
        <taxon>Eurycanthinae</taxon>
        <taxon>Dryococelus</taxon>
    </lineage>
</organism>
<accession>A0ABQ9G2N1</accession>
<name>A0ABQ9G2N1_9NEOP</name>
<gene>
    <name evidence="1" type="ORF">PR048_032598</name>
</gene>
<dbReference type="EMBL" id="JARBHB010000016">
    <property type="protein sequence ID" value="KAJ8866737.1"/>
    <property type="molecule type" value="Genomic_DNA"/>
</dbReference>